<evidence type="ECO:0000313" key="2">
    <source>
        <dbReference type="EnsemblPlants" id="ONIVA05G25590.1"/>
    </source>
</evidence>
<reference evidence="2" key="1">
    <citation type="submission" date="2015-04" db="UniProtKB">
        <authorList>
            <consortium name="EnsemblPlants"/>
        </authorList>
    </citation>
    <scope>IDENTIFICATION</scope>
    <source>
        <strain evidence="2">SL10</strain>
    </source>
</reference>
<feature type="compositionally biased region" description="Basic and acidic residues" evidence="1">
    <location>
        <begin position="1"/>
        <end position="20"/>
    </location>
</feature>
<feature type="region of interest" description="Disordered" evidence="1">
    <location>
        <begin position="1"/>
        <end position="35"/>
    </location>
</feature>
<evidence type="ECO:0000313" key="3">
    <source>
        <dbReference type="Proteomes" id="UP000006591"/>
    </source>
</evidence>
<dbReference type="HOGENOM" id="CLU_2376455_0_0_1"/>
<accession>A0A0E0HHL9</accession>
<dbReference type="Proteomes" id="UP000006591">
    <property type="component" value="Chromosome 5"/>
</dbReference>
<proteinExistence type="predicted"/>
<sequence>MHRDKSLIINKHRDGQDAKGRSLAPCLQPPRTKAGNTCWTCGGSSRAKGHDHVEPMATLPPNFESAGAMPLMGGNNVRGEAMREAETWEDGLPQI</sequence>
<dbReference type="OMA" id="KAGNTCW"/>
<name>A0A0E0HHL9_ORYNI</name>
<dbReference type="AlphaFoldDB" id="A0A0E0HHL9"/>
<dbReference type="EnsemblPlants" id="ONIVA05G25590.1">
    <property type="protein sequence ID" value="ONIVA05G25590.1"/>
    <property type="gene ID" value="ONIVA05G25590"/>
</dbReference>
<keyword evidence="3" id="KW-1185">Reference proteome</keyword>
<dbReference type="Gramene" id="ONIVA05G25590.1">
    <property type="protein sequence ID" value="ONIVA05G25590.1"/>
    <property type="gene ID" value="ONIVA05G25590"/>
</dbReference>
<evidence type="ECO:0000256" key="1">
    <source>
        <dbReference type="SAM" id="MobiDB-lite"/>
    </source>
</evidence>
<organism evidence="2">
    <name type="scientific">Oryza nivara</name>
    <name type="common">Indian wild rice</name>
    <name type="synonym">Oryza sativa f. spontanea</name>
    <dbReference type="NCBI Taxonomy" id="4536"/>
    <lineage>
        <taxon>Eukaryota</taxon>
        <taxon>Viridiplantae</taxon>
        <taxon>Streptophyta</taxon>
        <taxon>Embryophyta</taxon>
        <taxon>Tracheophyta</taxon>
        <taxon>Spermatophyta</taxon>
        <taxon>Magnoliopsida</taxon>
        <taxon>Liliopsida</taxon>
        <taxon>Poales</taxon>
        <taxon>Poaceae</taxon>
        <taxon>BOP clade</taxon>
        <taxon>Oryzoideae</taxon>
        <taxon>Oryzeae</taxon>
        <taxon>Oryzinae</taxon>
        <taxon>Oryza</taxon>
    </lineage>
</organism>
<reference evidence="2" key="2">
    <citation type="submission" date="2018-04" db="EMBL/GenBank/DDBJ databases">
        <title>OnivRS2 (Oryza nivara Reference Sequence Version 2).</title>
        <authorList>
            <person name="Zhang J."/>
            <person name="Kudrna D."/>
            <person name="Lee S."/>
            <person name="Talag J."/>
            <person name="Rajasekar S."/>
            <person name="Welchert J."/>
            <person name="Hsing Y.-I."/>
            <person name="Wing R.A."/>
        </authorList>
    </citation>
    <scope>NUCLEOTIDE SEQUENCE [LARGE SCALE GENOMIC DNA]</scope>
    <source>
        <strain evidence="2">SL10</strain>
    </source>
</reference>
<protein>
    <submittedName>
        <fullName evidence="2">Uncharacterized protein</fullName>
    </submittedName>
</protein>